<dbReference type="Proteomes" id="UP000762676">
    <property type="component" value="Unassembled WGS sequence"/>
</dbReference>
<dbReference type="EMBL" id="BMAT01002420">
    <property type="protein sequence ID" value="GFS06464.1"/>
    <property type="molecule type" value="Genomic_DNA"/>
</dbReference>
<organism evidence="1 2">
    <name type="scientific">Elysia marginata</name>
    <dbReference type="NCBI Taxonomy" id="1093978"/>
    <lineage>
        <taxon>Eukaryota</taxon>
        <taxon>Metazoa</taxon>
        <taxon>Spiralia</taxon>
        <taxon>Lophotrochozoa</taxon>
        <taxon>Mollusca</taxon>
        <taxon>Gastropoda</taxon>
        <taxon>Heterobranchia</taxon>
        <taxon>Euthyneura</taxon>
        <taxon>Panpulmonata</taxon>
        <taxon>Sacoglossa</taxon>
        <taxon>Placobranchoidea</taxon>
        <taxon>Plakobranchidae</taxon>
        <taxon>Elysia</taxon>
    </lineage>
</organism>
<dbReference type="Gene3D" id="3.30.420.10">
    <property type="entry name" value="Ribonuclease H-like superfamily/Ribonuclease H"/>
    <property type="match status" value="1"/>
</dbReference>
<dbReference type="InterPro" id="IPR001888">
    <property type="entry name" value="Transposase_1"/>
</dbReference>
<dbReference type="PANTHER" id="PTHR46060">
    <property type="entry name" value="MARINER MOS1 TRANSPOSASE-LIKE PROTEIN"/>
    <property type="match status" value="1"/>
</dbReference>
<dbReference type="GO" id="GO:0003676">
    <property type="term" value="F:nucleic acid binding"/>
    <property type="evidence" value="ECO:0007669"/>
    <property type="project" value="InterPro"/>
</dbReference>
<reference evidence="1 2" key="1">
    <citation type="journal article" date="2021" name="Elife">
        <title>Chloroplast acquisition without the gene transfer in kleptoplastic sea slugs, Plakobranchus ocellatus.</title>
        <authorList>
            <person name="Maeda T."/>
            <person name="Takahashi S."/>
            <person name="Yoshida T."/>
            <person name="Shimamura S."/>
            <person name="Takaki Y."/>
            <person name="Nagai Y."/>
            <person name="Toyoda A."/>
            <person name="Suzuki Y."/>
            <person name="Arimoto A."/>
            <person name="Ishii H."/>
            <person name="Satoh N."/>
            <person name="Nishiyama T."/>
            <person name="Hasebe M."/>
            <person name="Maruyama T."/>
            <person name="Minagawa J."/>
            <person name="Obokata J."/>
            <person name="Shigenobu S."/>
        </authorList>
    </citation>
    <scope>NUCLEOTIDE SEQUENCE [LARGE SCALE GENOMIC DNA]</scope>
</reference>
<dbReference type="PANTHER" id="PTHR46060:SF1">
    <property type="entry name" value="MARINER MOS1 TRANSPOSASE-LIKE PROTEIN"/>
    <property type="match status" value="1"/>
</dbReference>
<dbReference type="AlphaFoldDB" id="A0AAV4I7S1"/>
<gene>
    <name evidence="1" type="ORF">ElyMa_001224400</name>
</gene>
<name>A0AAV4I7S1_9GAST</name>
<proteinExistence type="predicted"/>
<dbReference type="InterPro" id="IPR052709">
    <property type="entry name" value="Transposase-MT_Hybrid"/>
</dbReference>
<protein>
    <submittedName>
        <fullName evidence="1">Transposase</fullName>
    </submittedName>
</protein>
<sequence length="395" mass="45939">MSGSSSSDVSDKLMERNRLSYWINHISKLLNRNLKKVSVEDLQQLKHATSKLFQLVQQGEGCSAVVIHKRMKAVYGDACLTEGKVRKWARFYRGEDPKETTVRDRKRPGWPVSATDTMHQQKVDEMIVANRRVKQKDIANALDISKERVYHIITVHLGYRKVSARWVPRQLTVEMKAQRKTICTQLLERFTHDGKRFPRSIITGDESWVHHDDPESKMQSMQYRHKNSPARKKFKVVTSARKVLLAIFWNMEGIVHIKFLEQGTTINSERYVSTLPALKGRLRRVRQDKVKDVVIQHDNARPHTSRQTLCALQKLELPTIPHSPYSPDLAPSDFFLFPLLKKHLKGNHYETDAEVEADVRSWCRSQTPEFFADGMRKLVQGWRLCIERNGDYVEK</sequence>
<dbReference type="Pfam" id="PF01359">
    <property type="entry name" value="Transposase_1"/>
    <property type="match status" value="1"/>
</dbReference>
<evidence type="ECO:0000313" key="2">
    <source>
        <dbReference type="Proteomes" id="UP000762676"/>
    </source>
</evidence>
<evidence type="ECO:0000313" key="1">
    <source>
        <dbReference type="EMBL" id="GFS06464.1"/>
    </source>
</evidence>
<keyword evidence="2" id="KW-1185">Reference proteome</keyword>
<dbReference type="InterPro" id="IPR036397">
    <property type="entry name" value="RNaseH_sf"/>
</dbReference>
<accession>A0AAV4I7S1</accession>
<comment type="caution">
    <text evidence="1">The sequence shown here is derived from an EMBL/GenBank/DDBJ whole genome shotgun (WGS) entry which is preliminary data.</text>
</comment>